<dbReference type="Proteomes" id="UP000076532">
    <property type="component" value="Unassembled WGS sequence"/>
</dbReference>
<organism evidence="1 2">
    <name type="scientific">Athelia psychrophila</name>
    <dbReference type="NCBI Taxonomy" id="1759441"/>
    <lineage>
        <taxon>Eukaryota</taxon>
        <taxon>Fungi</taxon>
        <taxon>Dikarya</taxon>
        <taxon>Basidiomycota</taxon>
        <taxon>Agaricomycotina</taxon>
        <taxon>Agaricomycetes</taxon>
        <taxon>Agaricomycetidae</taxon>
        <taxon>Atheliales</taxon>
        <taxon>Atheliaceae</taxon>
        <taxon>Athelia</taxon>
    </lineage>
</organism>
<proteinExistence type="predicted"/>
<keyword evidence="2" id="KW-1185">Reference proteome</keyword>
<evidence type="ECO:0000313" key="1">
    <source>
        <dbReference type="EMBL" id="KZP02450.1"/>
    </source>
</evidence>
<evidence type="ECO:0000313" key="2">
    <source>
        <dbReference type="Proteomes" id="UP000076532"/>
    </source>
</evidence>
<sequence>MVHGNTRTPSDNKINALDAVPARLQKPLRIIFNYSSSTVIISRSSPSPTPRNCLDNPARRRPLRSRWMTVFTTLSSACSRAASSMVAPKDSHRTSVKWPPTVRCAHSRVVIDSGDYRRLERTWSVPEVESRGGAPHEA</sequence>
<accession>A0A167T0Z8</accession>
<name>A0A167T0Z8_9AGAM</name>
<protein>
    <submittedName>
        <fullName evidence="1">Uncharacterized protein</fullName>
    </submittedName>
</protein>
<dbReference type="AlphaFoldDB" id="A0A167T0Z8"/>
<reference evidence="1 2" key="1">
    <citation type="journal article" date="2016" name="Mol. Biol. Evol.">
        <title>Comparative Genomics of Early-Diverging Mushroom-Forming Fungi Provides Insights into the Origins of Lignocellulose Decay Capabilities.</title>
        <authorList>
            <person name="Nagy L.G."/>
            <person name="Riley R."/>
            <person name="Tritt A."/>
            <person name="Adam C."/>
            <person name="Daum C."/>
            <person name="Floudas D."/>
            <person name="Sun H."/>
            <person name="Yadav J.S."/>
            <person name="Pangilinan J."/>
            <person name="Larsson K.H."/>
            <person name="Matsuura K."/>
            <person name="Barry K."/>
            <person name="Labutti K."/>
            <person name="Kuo R."/>
            <person name="Ohm R.A."/>
            <person name="Bhattacharya S.S."/>
            <person name="Shirouzu T."/>
            <person name="Yoshinaga Y."/>
            <person name="Martin F.M."/>
            <person name="Grigoriev I.V."/>
            <person name="Hibbett D.S."/>
        </authorList>
    </citation>
    <scope>NUCLEOTIDE SEQUENCE [LARGE SCALE GENOMIC DNA]</scope>
    <source>
        <strain evidence="1 2">CBS 109695</strain>
    </source>
</reference>
<dbReference type="EMBL" id="KV418560">
    <property type="protein sequence ID" value="KZP02450.1"/>
    <property type="molecule type" value="Genomic_DNA"/>
</dbReference>
<gene>
    <name evidence="1" type="ORF">FIBSPDRAFT_905835</name>
</gene>